<comment type="similarity">
    <text evidence="2">Belongs to the Tymovirales TGBp3 protein family.</text>
</comment>
<keyword evidence="6" id="KW-1043">Host membrane</keyword>
<evidence type="ECO:0000256" key="3">
    <source>
        <dbReference type="ARBA" id="ARBA00013812"/>
    </source>
</evidence>
<evidence type="ECO:0000256" key="7">
    <source>
        <dbReference type="ARBA" id="ARBA00022989"/>
    </source>
</evidence>
<keyword evidence="9" id="KW-0472">Membrane</keyword>
<keyword evidence="4" id="KW-0813">Transport</keyword>
<keyword evidence="8" id="KW-0916">Viral movement protein</keyword>
<name>C7AGG0_9VIRU</name>
<evidence type="ECO:0000256" key="1">
    <source>
        <dbReference type="ARBA" id="ARBA00004625"/>
    </source>
</evidence>
<evidence type="ECO:0000256" key="11">
    <source>
        <dbReference type="ARBA" id="ARBA00025270"/>
    </source>
</evidence>
<evidence type="ECO:0000256" key="10">
    <source>
        <dbReference type="ARBA" id="ARBA00023184"/>
    </source>
</evidence>
<evidence type="ECO:0000256" key="2">
    <source>
        <dbReference type="ARBA" id="ARBA00010355"/>
    </source>
</evidence>
<protein>
    <recommendedName>
        <fullName evidence="3">Movement protein TGBp3</fullName>
    </recommendedName>
    <alternativeName>
        <fullName evidence="12">7 kDa protein</fullName>
    </alternativeName>
    <alternativeName>
        <fullName evidence="13">Triple gene block 3 protein</fullName>
    </alternativeName>
</protein>
<evidence type="ECO:0000313" key="14">
    <source>
        <dbReference type="EMBL" id="ACL01043.1"/>
    </source>
</evidence>
<evidence type="ECO:0000256" key="8">
    <source>
        <dbReference type="ARBA" id="ARBA00023031"/>
    </source>
</evidence>
<evidence type="ECO:0000256" key="4">
    <source>
        <dbReference type="ARBA" id="ARBA00022448"/>
    </source>
</evidence>
<evidence type="ECO:0000256" key="9">
    <source>
        <dbReference type="ARBA" id="ARBA00023136"/>
    </source>
</evidence>
<dbReference type="EMBL" id="FJ531635">
    <property type="protein sequence ID" value="ACL01043.1"/>
    <property type="molecule type" value="Genomic_RNA"/>
</dbReference>
<dbReference type="Pfam" id="PF02495">
    <property type="entry name" value="TGBp3"/>
    <property type="match status" value="1"/>
</dbReference>
<keyword evidence="10" id="KW-1038">Host endoplasmic reticulum</keyword>
<evidence type="ECO:0000256" key="5">
    <source>
        <dbReference type="ARBA" id="ARBA00022692"/>
    </source>
</evidence>
<keyword evidence="5" id="KW-0812">Transmembrane</keyword>
<dbReference type="GO" id="GO:0044167">
    <property type="term" value="C:host cell endoplasmic reticulum membrane"/>
    <property type="evidence" value="ECO:0007669"/>
    <property type="project" value="UniProtKB-SubCell"/>
</dbReference>
<accession>C7AGG0</accession>
<sequence length="67" mass="7419">MPNMWSSALIILISLLSFWSTSWIMESVSSAPCTIIITGESVRITGCFLSAEHIRALSHLKALQVRL</sequence>
<evidence type="ECO:0000256" key="6">
    <source>
        <dbReference type="ARBA" id="ARBA00022870"/>
    </source>
</evidence>
<organism evidence="14">
    <name type="scientific">Kalanchoe latent virus</name>
    <dbReference type="NCBI Taxonomy" id="132477"/>
    <lineage>
        <taxon>Viruses</taxon>
        <taxon>Riboviria</taxon>
        <taxon>Orthornavirae</taxon>
        <taxon>Kitrinoviricota</taxon>
        <taxon>Alsuviricetes</taxon>
        <taxon>Tymovirales</taxon>
        <taxon>Betaflexiviridae</taxon>
        <taxon>Quinvirinae</taxon>
        <taxon>Carlavirus</taxon>
        <taxon>Carlavirus latenskalanchoe</taxon>
    </lineage>
</organism>
<dbReference type="InterPro" id="IPR003411">
    <property type="entry name" value="TGBp3"/>
</dbReference>
<dbReference type="GO" id="GO:0046740">
    <property type="term" value="P:transport of virus in host, cell to cell"/>
    <property type="evidence" value="ECO:0007669"/>
    <property type="project" value="UniProtKB-KW"/>
</dbReference>
<keyword evidence="7" id="KW-1133">Transmembrane helix</keyword>
<evidence type="ECO:0000256" key="13">
    <source>
        <dbReference type="ARBA" id="ARBA00033148"/>
    </source>
</evidence>
<evidence type="ECO:0000256" key="12">
    <source>
        <dbReference type="ARBA" id="ARBA00030266"/>
    </source>
</evidence>
<proteinExistence type="inferred from homology"/>
<comment type="subcellular location">
    <subcellularLocation>
        <location evidence="1">Host endoplasmic reticulum membrane</location>
    </subcellularLocation>
</comment>
<comment type="function">
    <text evidence="11">Plays a role in viral cell-to-cell propagation, by facilitating genome transport to neighboring plant cells through plasmosdesmata. May induce the formation of granular vesicles derived from the Endoplasmic reticulum, which align on actin filaments.</text>
</comment>
<reference evidence="14" key="1">
    <citation type="journal article" date="2009" name="Arch. Virol.">
        <title>Complete genome sequences of two isolates of Kalanchoe latent virus.</title>
        <authorList>
            <person name="Dinesen M."/>
            <person name="Lundmark M."/>
            <person name="Albrechtsen M."/>
        </authorList>
    </citation>
    <scope>NUCLEOTIDE SEQUENCE</scope>
    <source>
        <strain evidence="14">1452</strain>
    </source>
</reference>